<keyword evidence="2" id="KW-0812">Transmembrane</keyword>
<proteinExistence type="predicted"/>
<sequence length="579" mass="63329">MGGVENTQMAYFLPFGAGLIALHTISILFVSRISLIKRLFLVVWVMLFAIGAPFLFQQVPGIAFVGLCTLALAVYMVLLFSQELAPVKKKATASTRSRSQKHAKSSRKKVEAKEASLSSARDLNFSNASTGRMRKESKERVQAEESPVRQRVSASGRTLADRSIKKDMTRYEKVKPLYPVDNLATAPAFGEYEPNSQLAAAEVGMVGMEHSSQKANDEFLQSLLHHRKGSTKIKVANSLIQPTEANAAGNQGYTDIDDPAFETAVLSKIRPMSYTGSSYGNFRPQAVEVTGVVSQDEEEFFTEQEQAQQPVAEEAGGNSLEDVFAATGNIKPVRAEVSKAANSLESLFFAEEKAEPEAQMDSVFSQASAEPEFSAAEESMVSRDRADIQGYQDILSQIQHDLLGAEEEDLTAEVAEAWEEESSFEPATETFEFEEAAEPAVVQSVSEDTLWTQAEPVQEEVADETEEDLLKGIADILKAEEAQVKAASVAPAADEIEEDLLQKITDILKAEEAAEAKPAATTAGDKEVYFQFLLLESQELLASNAVQEAESYLKEIVQGSSDQNLRQEAFNMLDKIGKN</sequence>
<feature type="transmembrane region" description="Helical" evidence="2">
    <location>
        <begin position="62"/>
        <end position="80"/>
    </location>
</feature>
<feature type="region of interest" description="Disordered" evidence="1">
    <location>
        <begin position="91"/>
        <end position="161"/>
    </location>
</feature>
<accession>A0A7H8VAE2</accession>
<keyword evidence="2" id="KW-0472">Membrane</keyword>
<feature type="compositionally biased region" description="Basic and acidic residues" evidence="1">
    <location>
        <begin position="133"/>
        <end position="148"/>
    </location>
</feature>
<evidence type="ECO:0000256" key="1">
    <source>
        <dbReference type="SAM" id="MobiDB-lite"/>
    </source>
</evidence>
<feature type="compositionally biased region" description="Polar residues" evidence="1">
    <location>
        <begin position="116"/>
        <end position="130"/>
    </location>
</feature>
<dbReference type="EMBL" id="CP040556">
    <property type="protein sequence ID" value="QLB53182.1"/>
    <property type="molecule type" value="Genomic_DNA"/>
</dbReference>
<dbReference type="AlphaFoldDB" id="A0A7H8VAE2"/>
<evidence type="ECO:0000256" key="2">
    <source>
        <dbReference type="SAM" id="Phobius"/>
    </source>
</evidence>
<feature type="transmembrane region" description="Helical" evidence="2">
    <location>
        <begin position="12"/>
        <end position="30"/>
    </location>
</feature>
<protein>
    <submittedName>
        <fullName evidence="3">MFS transporter</fullName>
    </submittedName>
</protein>
<feature type="compositionally biased region" description="Basic residues" evidence="1">
    <location>
        <begin position="98"/>
        <end position="107"/>
    </location>
</feature>
<feature type="transmembrane region" description="Helical" evidence="2">
    <location>
        <begin position="39"/>
        <end position="56"/>
    </location>
</feature>
<gene>
    <name evidence="3" type="ORF">FFV08_11720</name>
</gene>
<evidence type="ECO:0000313" key="3">
    <source>
        <dbReference type="EMBL" id="QLB53182.1"/>
    </source>
</evidence>
<name>A0A7H8VAE2_STRSA</name>
<evidence type="ECO:0000313" key="4">
    <source>
        <dbReference type="Proteomes" id="UP000509410"/>
    </source>
</evidence>
<dbReference type="Proteomes" id="UP000509410">
    <property type="component" value="Chromosome"/>
</dbReference>
<organism evidence="3 4">
    <name type="scientific">Streptococcus sanguinis</name>
    <dbReference type="NCBI Taxonomy" id="1305"/>
    <lineage>
        <taxon>Bacteria</taxon>
        <taxon>Bacillati</taxon>
        <taxon>Bacillota</taxon>
        <taxon>Bacilli</taxon>
        <taxon>Lactobacillales</taxon>
        <taxon>Streptococcaceae</taxon>
        <taxon>Streptococcus</taxon>
    </lineage>
</organism>
<reference evidence="3 4" key="1">
    <citation type="submission" date="2019-05" db="EMBL/GenBank/DDBJ databases">
        <title>The organization of the Streptococcus sanguinis genomes.</title>
        <authorList>
            <person name="Wu C.H."/>
            <person name="Chen Y.Y.M."/>
            <person name="Wang H.Y."/>
        </authorList>
    </citation>
    <scope>NUCLEOTIDE SEQUENCE [LARGE SCALE GENOMIC DNA]</scope>
    <source>
        <strain evidence="3 4">CGMH010</strain>
    </source>
</reference>
<keyword evidence="2" id="KW-1133">Transmembrane helix</keyword>